<feature type="domain" description="Pyridine nucleotide-disulphide oxidoreductase dimerisation" evidence="7">
    <location>
        <begin position="333"/>
        <end position="433"/>
    </location>
</feature>
<dbReference type="PANTHER" id="PTHR43429">
    <property type="entry name" value="PYRIDINE NUCLEOTIDE-DISULFIDE OXIDOREDUCTASE DOMAIN-CONTAINING"/>
    <property type="match status" value="1"/>
</dbReference>
<keyword evidence="10" id="KW-1185">Reference proteome</keyword>
<evidence type="ECO:0000259" key="7">
    <source>
        <dbReference type="Pfam" id="PF02852"/>
    </source>
</evidence>
<dbReference type="PRINTS" id="PR00368">
    <property type="entry name" value="FADPNR"/>
</dbReference>
<dbReference type="AlphaFoldDB" id="A0A128EWZ7"/>
<dbReference type="Pfam" id="PF02852">
    <property type="entry name" value="Pyr_redox_dim"/>
    <property type="match status" value="1"/>
</dbReference>
<dbReference type="EC" id="1.11.1.1" evidence="9"/>
<feature type="domain" description="FAD/NAD(P)-binding" evidence="8">
    <location>
        <begin position="1"/>
        <end position="289"/>
    </location>
</feature>
<dbReference type="InterPro" id="IPR023753">
    <property type="entry name" value="FAD/NAD-binding_dom"/>
</dbReference>
<proteinExistence type="inferred from homology"/>
<evidence type="ECO:0000313" key="10">
    <source>
        <dbReference type="Proteomes" id="UP000071641"/>
    </source>
</evidence>
<dbReference type="RefSeq" id="WP_062661757.1">
    <property type="nucleotide sequence ID" value="NZ_FIZX01000001.1"/>
</dbReference>
<dbReference type="PANTHER" id="PTHR43429:SF1">
    <property type="entry name" value="NAD(P)H SULFUR OXIDOREDUCTASE (COA-DEPENDENT)"/>
    <property type="match status" value="1"/>
</dbReference>
<evidence type="ECO:0000256" key="5">
    <source>
        <dbReference type="ARBA" id="ARBA00023002"/>
    </source>
</evidence>
<dbReference type="PRINTS" id="PR00411">
    <property type="entry name" value="PNDRDTASEI"/>
</dbReference>
<keyword evidence="4" id="KW-0274">FAD</keyword>
<evidence type="ECO:0000256" key="2">
    <source>
        <dbReference type="ARBA" id="ARBA00009130"/>
    </source>
</evidence>
<dbReference type="EMBL" id="FIZX01000001">
    <property type="protein sequence ID" value="CZF79077.1"/>
    <property type="molecule type" value="Genomic_DNA"/>
</dbReference>
<dbReference type="Gene3D" id="3.50.50.60">
    <property type="entry name" value="FAD/NAD(P)-binding domain"/>
    <property type="match status" value="3"/>
</dbReference>
<dbReference type="SUPFAM" id="SSF55424">
    <property type="entry name" value="FAD/NAD-linked reductases, dimerisation (C-terminal) domain"/>
    <property type="match status" value="1"/>
</dbReference>
<accession>A0A128EWZ7</accession>
<reference evidence="10" key="1">
    <citation type="submission" date="2016-02" db="EMBL/GenBank/DDBJ databases">
        <authorList>
            <person name="Rodrigo-Torres Lidia"/>
            <person name="Arahal R.David."/>
        </authorList>
    </citation>
    <scope>NUCLEOTIDE SEQUENCE [LARGE SCALE GENOMIC DNA]</scope>
    <source>
        <strain evidence="10">CECT 9029</strain>
    </source>
</reference>
<evidence type="ECO:0000256" key="3">
    <source>
        <dbReference type="ARBA" id="ARBA00022630"/>
    </source>
</evidence>
<dbReference type="InterPro" id="IPR050260">
    <property type="entry name" value="FAD-bd_OxRdtase"/>
</dbReference>
<dbReference type="InterPro" id="IPR004099">
    <property type="entry name" value="Pyr_nucl-diS_OxRdtase_dimer"/>
</dbReference>
<dbReference type="GO" id="GO:0016692">
    <property type="term" value="F:NADH peroxidase activity"/>
    <property type="evidence" value="ECO:0007669"/>
    <property type="project" value="UniProtKB-EC"/>
</dbReference>
<protein>
    <submittedName>
        <fullName evidence="9">NADH peroxidase</fullName>
        <ecNumber evidence="9">1.11.1.1</ecNumber>
    </submittedName>
</protein>
<comment type="cofactor">
    <cofactor evidence="1">
        <name>FAD</name>
        <dbReference type="ChEBI" id="CHEBI:57692"/>
    </cofactor>
</comment>
<dbReference type="NCBIfam" id="NF007123">
    <property type="entry name" value="PRK09564.1"/>
    <property type="match status" value="1"/>
</dbReference>
<dbReference type="Pfam" id="PF07992">
    <property type="entry name" value="Pyr_redox_2"/>
    <property type="match status" value="1"/>
</dbReference>
<dbReference type="InterPro" id="IPR036188">
    <property type="entry name" value="FAD/NAD-bd_sf"/>
</dbReference>
<evidence type="ECO:0000256" key="1">
    <source>
        <dbReference type="ARBA" id="ARBA00001974"/>
    </source>
</evidence>
<dbReference type="OrthoDB" id="9800167at2"/>
<keyword evidence="6" id="KW-0676">Redox-active center</keyword>
<keyword evidence="3" id="KW-0285">Flavoprotein</keyword>
<evidence type="ECO:0000259" key="8">
    <source>
        <dbReference type="Pfam" id="PF07992"/>
    </source>
</evidence>
<organism evidence="9 10">
    <name type="scientific">Grimontia celer</name>
    <dbReference type="NCBI Taxonomy" id="1796497"/>
    <lineage>
        <taxon>Bacteria</taxon>
        <taxon>Pseudomonadati</taxon>
        <taxon>Pseudomonadota</taxon>
        <taxon>Gammaproteobacteria</taxon>
        <taxon>Vibrionales</taxon>
        <taxon>Vibrionaceae</taxon>
        <taxon>Grimontia</taxon>
    </lineage>
</organism>
<name>A0A128EWZ7_9GAMM</name>
<keyword evidence="5 9" id="KW-0560">Oxidoreductase</keyword>
<keyword evidence="9" id="KW-0575">Peroxidase</keyword>
<dbReference type="SUPFAM" id="SSF51905">
    <property type="entry name" value="FAD/NAD(P)-binding domain"/>
    <property type="match status" value="1"/>
</dbReference>
<dbReference type="STRING" id="1796497.GCE9029_01243"/>
<sequence length="445" mass="47999">MNIVIIGGEAAGMSAAAKARRVNQNASITVYEASEVISFGACGLPYYVADEFQDAGYMSEFTPAQFAERGISVKIGHRVTKLDAERKKLEIVHQGETFIAEYDRLMIATGAKEVLPPVSGLDKQGVHTLRVMQDGLSLKEAVQDESCQHVTVIGSGFIGLEVAEAMIHQGKKVRLIERAERLIPDAFDAEISVHFSYELKKAGVEIHTGESLKNILGEEKVSGIETDKGQYATDLVVVCTGVKPNTEFLKETGINILDNGAIVVDRQGKTSLTDVWAAGDCATIWHSVSGENVYIPLATGANKLGRMIGDNIAQVEGDPLEFPGSLGTSCVRVLGLEAGRTGLSEQEALRAGFKVKTVTIKDKCHTNYCEGQSDLHMKLVYEESSRRILGAQIIGYKGAVHRIDAMAIAVSTGLTTSQLGMMDFAYAPPFARTWDIMNVAGNVAK</sequence>
<evidence type="ECO:0000256" key="6">
    <source>
        <dbReference type="ARBA" id="ARBA00023284"/>
    </source>
</evidence>
<evidence type="ECO:0000313" key="9">
    <source>
        <dbReference type="EMBL" id="CZF79077.1"/>
    </source>
</evidence>
<comment type="similarity">
    <text evidence="2">Belongs to the class-III pyridine nucleotide-disulfide oxidoreductase family.</text>
</comment>
<dbReference type="InterPro" id="IPR016156">
    <property type="entry name" value="FAD/NAD-linked_Rdtase_dimer_sf"/>
</dbReference>
<gene>
    <name evidence="9" type="primary">npr</name>
    <name evidence="9" type="ORF">GCE9029_01243</name>
</gene>
<evidence type="ECO:0000256" key="4">
    <source>
        <dbReference type="ARBA" id="ARBA00022827"/>
    </source>
</evidence>
<dbReference type="Proteomes" id="UP000071641">
    <property type="component" value="Unassembled WGS sequence"/>
</dbReference>